<protein>
    <submittedName>
        <fullName evidence="1">Oidioi.mRNA.OKI2018_I69.PAR.g11110.t1.cds</fullName>
    </submittedName>
</protein>
<gene>
    <name evidence="1" type="ORF">OKIOD_LOCUS2668</name>
</gene>
<evidence type="ECO:0000313" key="2">
    <source>
        <dbReference type="Proteomes" id="UP001158576"/>
    </source>
</evidence>
<accession>A0ABN7S0V7</accession>
<evidence type="ECO:0000313" key="1">
    <source>
        <dbReference type="EMBL" id="CAG5086104.1"/>
    </source>
</evidence>
<proteinExistence type="predicted"/>
<keyword evidence="2" id="KW-1185">Reference proteome</keyword>
<reference evidence="1 2" key="1">
    <citation type="submission" date="2021-04" db="EMBL/GenBank/DDBJ databases">
        <authorList>
            <person name="Bliznina A."/>
        </authorList>
    </citation>
    <scope>NUCLEOTIDE SEQUENCE [LARGE SCALE GENOMIC DNA]</scope>
</reference>
<sequence>MQFKTLLGLMFVAKTNQFGIFSDEDDVKIFTPETPSAQNAPELQQEKMLRVLKLRRLKKEMLDDSSPAFCCPEEQNSTKMTTVNKKHPVHDIFA</sequence>
<dbReference type="Proteomes" id="UP001158576">
    <property type="component" value="Chromosome PAR"/>
</dbReference>
<name>A0ABN7S0V7_OIKDI</name>
<organism evidence="1 2">
    <name type="scientific">Oikopleura dioica</name>
    <name type="common">Tunicate</name>
    <dbReference type="NCBI Taxonomy" id="34765"/>
    <lineage>
        <taxon>Eukaryota</taxon>
        <taxon>Metazoa</taxon>
        <taxon>Chordata</taxon>
        <taxon>Tunicata</taxon>
        <taxon>Appendicularia</taxon>
        <taxon>Copelata</taxon>
        <taxon>Oikopleuridae</taxon>
        <taxon>Oikopleura</taxon>
    </lineage>
</organism>
<dbReference type="EMBL" id="OU015568">
    <property type="protein sequence ID" value="CAG5086104.1"/>
    <property type="molecule type" value="Genomic_DNA"/>
</dbReference>